<protein>
    <submittedName>
        <fullName evidence="3">M23 family metallopeptidase</fullName>
    </submittedName>
</protein>
<evidence type="ECO:0000259" key="2">
    <source>
        <dbReference type="Pfam" id="PF01551"/>
    </source>
</evidence>
<comment type="caution">
    <text evidence="3">The sequence shown here is derived from an EMBL/GenBank/DDBJ whole genome shotgun (WGS) entry which is preliminary data.</text>
</comment>
<dbReference type="EMBL" id="JADIMM010000023">
    <property type="protein sequence ID" value="MBO8456967.1"/>
    <property type="molecule type" value="Genomic_DNA"/>
</dbReference>
<reference evidence="3" key="2">
    <citation type="journal article" date="2021" name="PeerJ">
        <title>Extensive microbial diversity within the chicken gut microbiome revealed by metagenomics and culture.</title>
        <authorList>
            <person name="Gilroy R."/>
            <person name="Ravi A."/>
            <person name="Getino M."/>
            <person name="Pursley I."/>
            <person name="Horton D.L."/>
            <person name="Alikhan N.F."/>
            <person name="Baker D."/>
            <person name="Gharbi K."/>
            <person name="Hall N."/>
            <person name="Watson M."/>
            <person name="Adriaenssens E.M."/>
            <person name="Foster-Nyarko E."/>
            <person name="Jarju S."/>
            <person name="Secka A."/>
            <person name="Antonio M."/>
            <person name="Oren A."/>
            <person name="Chaudhuri R.R."/>
            <person name="La Ragione R."/>
            <person name="Hildebrand F."/>
            <person name="Pallen M.J."/>
        </authorList>
    </citation>
    <scope>NUCLEOTIDE SEQUENCE</scope>
    <source>
        <strain evidence="3">10532</strain>
    </source>
</reference>
<reference evidence="3" key="1">
    <citation type="submission" date="2020-10" db="EMBL/GenBank/DDBJ databases">
        <authorList>
            <person name="Gilroy R."/>
        </authorList>
    </citation>
    <scope>NUCLEOTIDE SEQUENCE</scope>
    <source>
        <strain evidence="3">10532</strain>
    </source>
</reference>
<dbReference type="CDD" id="cd12797">
    <property type="entry name" value="M23_peptidase"/>
    <property type="match status" value="1"/>
</dbReference>
<accession>A0A9D9HN09</accession>
<evidence type="ECO:0000313" key="4">
    <source>
        <dbReference type="Proteomes" id="UP000823638"/>
    </source>
</evidence>
<dbReference type="InterPro" id="IPR050570">
    <property type="entry name" value="Cell_wall_metabolism_enzyme"/>
</dbReference>
<dbReference type="PANTHER" id="PTHR21666:SF289">
    <property type="entry name" value="L-ALA--D-GLU ENDOPEPTIDASE"/>
    <property type="match status" value="1"/>
</dbReference>
<evidence type="ECO:0000313" key="3">
    <source>
        <dbReference type="EMBL" id="MBO8456967.1"/>
    </source>
</evidence>
<dbReference type="InterPro" id="IPR011055">
    <property type="entry name" value="Dup_hybrid_motif"/>
</dbReference>
<dbReference type="InterPro" id="IPR016047">
    <property type="entry name" value="M23ase_b-sheet_dom"/>
</dbReference>
<organism evidence="3 4">
    <name type="scientific">Candidatus Gallitreponema excrementavium</name>
    <dbReference type="NCBI Taxonomy" id="2840840"/>
    <lineage>
        <taxon>Bacteria</taxon>
        <taxon>Pseudomonadati</taxon>
        <taxon>Spirochaetota</taxon>
        <taxon>Spirochaetia</taxon>
        <taxon>Spirochaetales</taxon>
        <taxon>Candidatus Gallitreponema</taxon>
    </lineage>
</organism>
<dbReference type="AlphaFoldDB" id="A0A9D9HN09"/>
<sequence>MCKSKKTIFIFLILFFVPVILCSETSILEYREGNIKVQYPEQVYPGAPLYFQVECNRKINKVTGVLYDNAGIKLGGTEGFKTKKNGKKFSGYIPLSTFTPFPIQGTLELKILTGKTEKTIFMPVKISEKNYPSYNLYLDDKNTAIMTDTSKEKQEQSNILYDIINNVSSDLPYETGNFIKPVNTERITSPFGQRRVYIYSSGKKYTSQHYGIDFGVPKGTPVHAAGSGKVVFADYRVLTGWSVIIEHSPGLYSLYYHMDSLRAVPGETVEKDEEIGFSGSTGLSTGPHLHWEIRCKGQAVDPFFFLDYK</sequence>
<dbReference type="Proteomes" id="UP000823638">
    <property type="component" value="Unassembled WGS sequence"/>
</dbReference>
<gene>
    <name evidence="3" type="ORF">IAA81_01915</name>
</gene>
<evidence type="ECO:0000256" key="1">
    <source>
        <dbReference type="ARBA" id="ARBA00022729"/>
    </source>
</evidence>
<dbReference type="PANTHER" id="PTHR21666">
    <property type="entry name" value="PEPTIDASE-RELATED"/>
    <property type="match status" value="1"/>
</dbReference>
<feature type="domain" description="M23ase beta-sheet core" evidence="2">
    <location>
        <begin position="208"/>
        <end position="302"/>
    </location>
</feature>
<dbReference type="GO" id="GO:0004222">
    <property type="term" value="F:metalloendopeptidase activity"/>
    <property type="evidence" value="ECO:0007669"/>
    <property type="project" value="TreeGrafter"/>
</dbReference>
<dbReference type="Gene3D" id="2.70.70.10">
    <property type="entry name" value="Glucose Permease (Domain IIA)"/>
    <property type="match status" value="1"/>
</dbReference>
<dbReference type="Pfam" id="PF01551">
    <property type="entry name" value="Peptidase_M23"/>
    <property type="match status" value="1"/>
</dbReference>
<proteinExistence type="predicted"/>
<keyword evidence="1" id="KW-0732">Signal</keyword>
<name>A0A9D9HN09_9SPIR</name>
<dbReference type="SUPFAM" id="SSF51261">
    <property type="entry name" value="Duplicated hybrid motif"/>
    <property type="match status" value="1"/>
</dbReference>